<evidence type="ECO:0000256" key="4">
    <source>
        <dbReference type="ARBA" id="ARBA00022617"/>
    </source>
</evidence>
<keyword evidence="9 12" id="KW-0472">Membrane</keyword>
<keyword evidence="8 11" id="KW-0408">Iron</keyword>
<dbReference type="InterPro" id="IPR039023">
    <property type="entry name" value="SdhC_prok"/>
</dbReference>
<dbReference type="PIRSF" id="PIRSF000178">
    <property type="entry name" value="SDH_cyt_b560"/>
    <property type="match status" value="1"/>
</dbReference>
<evidence type="ECO:0000313" key="13">
    <source>
        <dbReference type="EMBL" id="AMM41529.1"/>
    </source>
</evidence>
<evidence type="ECO:0000256" key="1">
    <source>
        <dbReference type="ARBA" id="ARBA00004370"/>
    </source>
</evidence>
<dbReference type="SUPFAM" id="SSF81343">
    <property type="entry name" value="Fumarate reductase respiratory complex transmembrane subunits"/>
    <property type="match status" value="1"/>
</dbReference>
<sequence>MSKYLKYLISYHVHVGTVAWLLMRLCGIVLTIYLGCHLGIIFWFGKNSASFTTFLQISKHPGMRILETFFIWAACYHGGNGIRLILMDLGLGIRWQKSLFIVIMMLSLILTIFFVYLR</sequence>
<gene>
    <name evidence="14" type="primary">sdhC</name>
    <name evidence="14" type="ORF">ENJ03_05130</name>
    <name evidence="13" type="ORF">HS1_001735</name>
</gene>
<dbReference type="NCBIfam" id="TIGR02970">
    <property type="entry name" value="succ_dehyd_cytB"/>
    <property type="match status" value="1"/>
</dbReference>
<keyword evidence="15" id="KW-1185">Reference proteome</keyword>
<dbReference type="AlphaFoldDB" id="A0A7V1N312"/>
<comment type="cofactor">
    <cofactor evidence="11">
        <name>heme</name>
        <dbReference type="ChEBI" id="CHEBI:30413"/>
    </cofactor>
    <text evidence="11">The heme is bound between the two transmembrane subunits.</text>
</comment>
<evidence type="ECO:0000256" key="6">
    <source>
        <dbReference type="ARBA" id="ARBA00022723"/>
    </source>
</evidence>
<accession>A0A7V1N312</accession>
<comment type="subunit">
    <text evidence="10">Part of an enzyme complex containing four subunits: a flavoprotein, an iron-sulfur protein, plus two membrane-anchoring proteins, SdhC and SdhD. The complex can form homotrimers.</text>
</comment>
<name>A0A7V1N312_DESA2</name>
<dbReference type="PANTHER" id="PTHR41910:SF1">
    <property type="entry name" value="SUCCINATE DEHYDROGENASE HYDROPHOBIC MEMBRANE ANCHOR SUBUNIT"/>
    <property type="match status" value="1"/>
</dbReference>
<keyword evidence="4 11" id="KW-0349">Heme</keyword>
<feature type="transmembrane region" description="Helical" evidence="12">
    <location>
        <begin position="65"/>
        <end position="86"/>
    </location>
</feature>
<evidence type="ECO:0000256" key="5">
    <source>
        <dbReference type="ARBA" id="ARBA00022692"/>
    </source>
</evidence>
<dbReference type="KEGG" id="daw:HS1_001735"/>
<dbReference type="InterPro" id="IPR014314">
    <property type="entry name" value="Succ_DH_cytb556"/>
</dbReference>
<evidence type="ECO:0000256" key="12">
    <source>
        <dbReference type="SAM" id="Phobius"/>
    </source>
</evidence>
<dbReference type="EMBL" id="DRKW01000302">
    <property type="protein sequence ID" value="HEB74586.1"/>
    <property type="molecule type" value="Genomic_DNA"/>
</dbReference>
<dbReference type="Proteomes" id="UP000070560">
    <property type="component" value="Chromosome"/>
</dbReference>
<feature type="transmembrane region" description="Helical" evidence="12">
    <location>
        <begin position="21"/>
        <end position="45"/>
    </location>
</feature>
<protein>
    <recommendedName>
        <fullName evidence="3">Succinate dehydrogenase cytochrome b556 subunit</fullName>
    </recommendedName>
</protein>
<evidence type="ECO:0000256" key="2">
    <source>
        <dbReference type="ARBA" id="ARBA00007244"/>
    </source>
</evidence>
<dbReference type="Gene3D" id="1.20.1300.10">
    <property type="entry name" value="Fumarate reductase/succinate dehydrogenase, transmembrane subunit"/>
    <property type="match status" value="1"/>
</dbReference>
<evidence type="ECO:0000256" key="9">
    <source>
        <dbReference type="ARBA" id="ARBA00023136"/>
    </source>
</evidence>
<evidence type="ECO:0000256" key="7">
    <source>
        <dbReference type="ARBA" id="ARBA00022989"/>
    </source>
</evidence>
<dbReference type="GO" id="GO:0016020">
    <property type="term" value="C:membrane"/>
    <property type="evidence" value="ECO:0007669"/>
    <property type="project" value="UniProtKB-SubCell"/>
</dbReference>
<evidence type="ECO:0000256" key="8">
    <source>
        <dbReference type="ARBA" id="ARBA00023004"/>
    </source>
</evidence>
<evidence type="ECO:0000256" key="10">
    <source>
        <dbReference type="ARBA" id="ARBA00025912"/>
    </source>
</evidence>
<keyword evidence="6 11" id="KW-0479">Metal-binding</keyword>
<dbReference type="OrthoDB" id="276905at2"/>
<dbReference type="RefSeq" id="WP_082757738.1">
    <property type="nucleotide sequence ID" value="NZ_CP013015.1"/>
</dbReference>
<evidence type="ECO:0000256" key="3">
    <source>
        <dbReference type="ARBA" id="ARBA00020076"/>
    </source>
</evidence>
<evidence type="ECO:0000313" key="14">
    <source>
        <dbReference type="EMBL" id="HEB74586.1"/>
    </source>
</evidence>
<dbReference type="InterPro" id="IPR034804">
    <property type="entry name" value="SQR/QFR_C/D"/>
</dbReference>
<evidence type="ECO:0000313" key="15">
    <source>
        <dbReference type="Proteomes" id="UP000070560"/>
    </source>
</evidence>
<comment type="similarity">
    <text evidence="2">Belongs to the cytochrome b560 family.</text>
</comment>
<dbReference type="GO" id="GO:0006099">
    <property type="term" value="P:tricarboxylic acid cycle"/>
    <property type="evidence" value="ECO:0007669"/>
    <property type="project" value="InterPro"/>
</dbReference>
<keyword evidence="5 12" id="KW-0812">Transmembrane</keyword>
<keyword evidence="7 12" id="KW-1133">Transmembrane helix</keyword>
<dbReference type="GO" id="GO:0009055">
    <property type="term" value="F:electron transfer activity"/>
    <property type="evidence" value="ECO:0007669"/>
    <property type="project" value="InterPro"/>
</dbReference>
<feature type="binding site" description="axial binding residue" evidence="11">
    <location>
        <position position="77"/>
    </location>
    <ligand>
        <name>heme</name>
        <dbReference type="ChEBI" id="CHEBI:30413"/>
        <note>ligand shared with second transmembrane subunit</note>
    </ligand>
    <ligandPart>
        <name>Fe</name>
        <dbReference type="ChEBI" id="CHEBI:18248"/>
    </ligandPart>
</feature>
<feature type="transmembrane region" description="Helical" evidence="12">
    <location>
        <begin position="98"/>
        <end position="117"/>
    </location>
</feature>
<dbReference type="PANTHER" id="PTHR41910">
    <property type="entry name" value="SUCCINATE DEHYDROGENASE 2 MEMBRANE SUBUNIT SDHC"/>
    <property type="match status" value="1"/>
</dbReference>
<proteinExistence type="inferred from homology"/>
<dbReference type="InterPro" id="IPR000701">
    <property type="entry name" value="SuccDH_FuR_B_TM-su"/>
</dbReference>
<dbReference type="EMBL" id="CP013015">
    <property type="protein sequence ID" value="AMM41529.1"/>
    <property type="molecule type" value="Genomic_DNA"/>
</dbReference>
<comment type="subcellular location">
    <subcellularLocation>
        <location evidence="1">Membrane</location>
    </subcellularLocation>
</comment>
<evidence type="ECO:0000256" key="11">
    <source>
        <dbReference type="PIRSR" id="PIRSR000178-1"/>
    </source>
</evidence>
<reference evidence="14" key="2">
    <citation type="journal article" date="2020" name="mSystems">
        <title>Genome- and Community-Level Interaction Insights into Carbon Utilization and Element Cycling Functions of Hydrothermarchaeota in Hydrothermal Sediment.</title>
        <authorList>
            <person name="Zhou Z."/>
            <person name="Liu Y."/>
            <person name="Xu W."/>
            <person name="Pan J."/>
            <person name="Luo Z.H."/>
            <person name="Li M."/>
        </authorList>
    </citation>
    <scope>NUCLEOTIDE SEQUENCE [LARGE SCALE GENOMIC DNA]</scope>
    <source>
        <strain evidence="14">HyVt-45</strain>
    </source>
</reference>
<dbReference type="Pfam" id="PF01127">
    <property type="entry name" value="Sdh_cyt"/>
    <property type="match status" value="1"/>
</dbReference>
<dbReference type="Proteomes" id="UP000886268">
    <property type="component" value="Unassembled WGS sequence"/>
</dbReference>
<organism evidence="14">
    <name type="scientific">Desulfofervidus auxilii</name>
    <dbReference type="NCBI Taxonomy" id="1621989"/>
    <lineage>
        <taxon>Bacteria</taxon>
        <taxon>Pseudomonadati</taxon>
        <taxon>Thermodesulfobacteriota</taxon>
        <taxon>Candidatus Desulfofervidia</taxon>
        <taxon>Candidatus Desulfofervidales</taxon>
        <taxon>Candidatus Desulfofervidaceae</taxon>
        <taxon>Candidatus Desulfofervidus</taxon>
    </lineage>
</organism>
<reference evidence="13 15" key="1">
    <citation type="submission" date="2015-10" db="EMBL/GenBank/DDBJ databases">
        <title>Candidatus Desulfofervidus auxilii, a hydrogenotrophic sulfate-reducing bacterium involved in the thermophilic anaerobic oxidation of methane.</title>
        <authorList>
            <person name="Krukenberg V."/>
            <person name="Richter M."/>
            <person name="Wegener G."/>
        </authorList>
    </citation>
    <scope>NUCLEOTIDE SEQUENCE [LARGE SCALE GENOMIC DNA]</scope>
    <source>
        <strain evidence="13 15">HS1</strain>
    </source>
</reference>
<dbReference type="GO" id="GO:0046872">
    <property type="term" value="F:metal ion binding"/>
    <property type="evidence" value="ECO:0007669"/>
    <property type="project" value="UniProtKB-KW"/>
</dbReference>